<dbReference type="AlphaFoldDB" id="A0AAG5DPB3"/>
<feature type="compositionally biased region" description="Polar residues" evidence="1">
    <location>
        <begin position="154"/>
        <end position="164"/>
    </location>
</feature>
<sequence length="175" mass="19913">MLYVHGVAKLRNQSSLLFVLKMASLSRICRSIGLLKRHFHCKVNDDYPWDAPLRHKPKVSPPADHEMLPGISTKVFRETDYELYLGPIPATGNHAKESAYKNPEYFSYHKYSFYDIGRAIGCAYRTQPSALPKKSKPFRAPWQNEEELPGALEGSNSSNCSICSQDDYPLEKSMK</sequence>
<dbReference type="GO" id="GO:0045271">
    <property type="term" value="C:respiratory chain complex I"/>
    <property type="evidence" value="ECO:0007669"/>
    <property type="project" value="InterPro"/>
</dbReference>
<dbReference type="InterPro" id="IPR026193">
    <property type="entry name" value="NDUFV3"/>
</dbReference>
<feature type="region of interest" description="Disordered" evidence="1">
    <location>
        <begin position="131"/>
        <end position="175"/>
    </location>
</feature>
<evidence type="ECO:0000313" key="3">
    <source>
        <dbReference type="Proteomes" id="UP000075880"/>
    </source>
</evidence>
<evidence type="ECO:0000313" key="2">
    <source>
        <dbReference type="EnsemblMetazoa" id="ENSAATROPP012528"/>
    </source>
</evidence>
<accession>A0AAG5DPB3</accession>
<name>A0AAG5DPB3_ANOAO</name>
<dbReference type="EnsemblMetazoa" id="ENSAATROPT013758">
    <property type="protein sequence ID" value="ENSAATROPP012528"/>
    <property type="gene ID" value="ENSAATROPG011165"/>
</dbReference>
<keyword evidence="3" id="KW-1185">Reference proteome</keyword>
<dbReference type="Proteomes" id="UP000075880">
    <property type="component" value="Unassembled WGS sequence"/>
</dbReference>
<reference evidence="2" key="1">
    <citation type="submission" date="2024-04" db="UniProtKB">
        <authorList>
            <consortium name="EnsemblMetazoa"/>
        </authorList>
    </citation>
    <scope>IDENTIFICATION</scope>
    <source>
        <strain evidence="2">EBRO</strain>
    </source>
</reference>
<evidence type="ECO:0008006" key="4">
    <source>
        <dbReference type="Google" id="ProtNLM"/>
    </source>
</evidence>
<dbReference type="Pfam" id="PF15880">
    <property type="entry name" value="NDUFV3"/>
    <property type="match status" value="1"/>
</dbReference>
<evidence type="ECO:0000256" key="1">
    <source>
        <dbReference type="SAM" id="MobiDB-lite"/>
    </source>
</evidence>
<protein>
    <recommendedName>
        <fullName evidence="4">NADH-ubiquinone oxidoreductase 9 kDa subunit</fullName>
    </recommendedName>
</protein>
<organism evidence="2 3">
    <name type="scientific">Anopheles atroparvus</name>
    <name type="common">European mosquito</name>
    <dbReference type="NCBI Taxonomy" id="41427"/>
    <lineage>
        <taxon>Eukaryota</taxon>
        <taxon>Metazoa</taxon>
        <taxon>Ecdysozoa</taxon>
        <taxon>Arthropoda</taxon>
        <taxon>Hexapoda</taxon>
        <taxon>Insecta</taxon>
        <taxon>Pterygota</taxon>
        <taxon>Neoptera</taxon>
        <taxon>Endopterygota</taxon>
        <taxon>Diptera</taxon>
        <taxon>Nematocera</taxon>
        <taxon>Culicoidea</taxon>
        <taxon>Culicidae</taxon>
        <taxon>Anophelinae</taxon>
        <taxon>Anopheles</taxon>
    </lineage>
</organism>
<dbReference type="GO" id="GO:0005739">
    <property type="term" value="C:mitochondrion"/>
    <property type="evidence" value="ECO:0007669"/>
    <property type="project" value="InterPro"/>
</dbReference>
<proteinExistence type="predicted"/>